<dbReference type="InterPro" id="IPR006309">
    <property type="entry name" value="DnaQ_proteo"/>
</dbReference>
<keyword evidence="10 18" id="KW-0378">Hydrolase</keyword>
<evidence type="ECO:0000256" key="11">
    <source>
        <dbReference type="ARBA" id="ARBA00022839"/>
    </source>
</evidence>
<keyword evidence="9 18" id="KW-0479">Metal-binding</keyword>
<keyword evidence="6 18" id="KW-0548">Nucleotidyltransferase</keyword>
<keyword evidence="14 18" id="KW-0464">Manganese</keyword>
<evidence type="ECO:0000256" key="16">
    <source>
        <dbReference type="ARBA" id="ARBA00026073"/>
    </source>
</evidence>
<comment type="cofactor">
    <cofactor evidence="2 18">
        <name>Mg(2+)</name>
        <dbReference type="ChEBI" id="CHEBI:18420"/>
    </cofactor>
</comment>
<keyword evidence="13 18" id="KW-0239">DNA-directed DNA polymerase</keyword>
<organism evidence="20 21">
    <name type="scientific">Candidatus Cyrtobacter comes</name>
    <dbReference type="NCBI Taxonomy" id="675776"/>
    <lineage>
        <taxon>Bacteria</taxon>
        <taxon>Pseudomonadati</taxon>
        <taxon>Pseudomonadota</taxon>
        <taxon>Alphaproteobacteria</taxon>
        <taxon>Rickettsiales</taxon>
        <taxon>Candidatus Midichloriaceae</taxon>
        <taxon>Candidatus Cyrtobacter</taxon>
    </lineage>
</organism>
<comment type="cofactor">
    <cofactor evidence="1 18">
        <name>Mn(2+)</name>
        <dbReference type="ChEBI" id="CHEBI:29035"/>
    </cofactor>
</comment>
<evidence type="ECO:0000256" key="9">
    <source>
        <dbReference type="ARBA" id="ARBA00022723"/>
    </source>
</evidence>
<dbReference type="EMBL" id="JARGYT010000060">
    <property type="protein sequence ID" value="MDZ5762538.1"/>
    <property type="molecule type" value="Genomic_DNA"/>
</dbReference>
<comment type="caution">
    <text evidence="20">The sequence shown here is derived from an EMBL/GenBank/DDBJ whole genome shotgun (WGS) entry which is preliminary data.</text>
</comment>
<dbReference type="SUPFAM" id="SSF53098">
    <property type="entry name" value="Ribonuclease H-like"/>
    <property type="match status" value="1"/>
</dbReference>
<dbReference type="PANTHER" id="PTHR30231">
    <property type="entry name" value="DNA POLYMERASE III SUBUNIT EPSILON"/>
    <property type="match status" value="1"/>
</dbReference>
<gene>
    <name evidence="18" type="primary">dnaQ</name>
    <name evidence="20" type="ORF">Cyrtocomes_00925</name>
</gene>
<evidence type="ECO:0000313" key="21">
    <source>
        <dbReference type="Proteomes" id="UP001293791"/>
    </source>
</evidence>
<dbReference type="InterPro" id="IPR006054">
    <property type="entry name" value="DnaQ"/>
</dbReference>
<evidence type="ECO:0000256" key="5">
    <source>
        <dbReference type="ARBA" id="ARBA00022679"/>
    </source>
</evidence>
<accession>A0ABU5L8U4</accession>
<evidence type="ECO:0000256" key="6">
    <source>
        <dbReference type="ARBA" id="ARBA00022695"/>
    </source>
</evidence>
<dbReference type="NCBIfam" id="TIGR00573">
    <property type="entry name" value="dnaq"/>
    <property type="match status" value="1"/>
</dbReference>
<evidence type="ECO:0000259" key="19">
    <source>
        <dbReference type="SMART" id="SM00479"/>
    </source>
</evidence>
<dbReference type="Gene3D" id="3.30.420.10">
    <property type="entry name" value="Ribonuclease H-like superfamily/Ribonuclease H"/>
    <property type="match status" value="1"/>
</dbReference>
<keyword evidence="12 18" id="KW-0460">Magnesium</keyword>
<dbReference type="PANTHER" id="PTHR30231:SF41">
    <property type="entry name" value="DNA POLYMERASE III SUBUNIT EPSILON"/>
    <property type="match status" value="1"/>
</dbReference>
<evidence type="ECO:0000256" key="3">
    <source>
        <dbReference type="ARBA" id="ARBA00012417"/>
    </source>
</evidence>
<dbReference type="EC" id="2.7.7.7" evidence="3 18"/>
<evidence type="ECO:0000256" key="2">
    <source>
        <dbReference type="ARBA" id="ARBA00001946"/>
    </source>
</evidence>
<dbReference type="SMART" id="SM00479">
    <property type="entry name" value="EXOIII"/>
    <property type="match status" value="1"/>
</dbReference>
<sequence length="216" mass="24980">MREIVLDTETTGLSVRDGHRIIEIGCVELIDRRFTGRVFHEYINPKRDIEATAFLVHGISNEFLKNRPQFQHIVNKLLDFVQDSSLIMHNANFDVSFLNNELSLCGKRPIDRNKIVDTLTIARRRYPGSKVSLDALCRRMNINLSSREKHGALIDAKLLASVYAQMVSNIQSSILFSNEKRESIDLKSVYKKRSFQPTELEVSEHFKALEYIKKER</sequence>
<keyword evidence="21" id="KW-1185">Reference proteome</keyword>
<name>A0ABU5L8U4_9RICK</name>
<feature type="domain" description="Exonuclease" evidence="19">
    <location>
        <begin position="2"/>
        <end position="172"/>
    </location>
</feature>
<keyword evidence="8 18" id="KW-0540">Nuclease</keyword>
<comment type="catalytic activity">
    <reaction evidence="17 18">
        <text>DNA(n) + a 2'-deoxyribonucleoside 5'-triphosphate = DNA(n+1) + diphosphate</text>
        <dbReference type="Rhea" id="RHEA:22508"/>
        <dbReference type="Rhea" id="RHEA-COMP:17339"/>
        <dbReference type="Rhea" id="RHEA-COMP:17340"/>
        <dbReference type="ChEBI" id="CHEBI:33019"/>
        <dbReference type="ChEBI" id="CHEBI:61560"/>
        <dbReference type="ChEBI" id="CHEBI:173112"/>
        <dbReference type="EC" id="2.7.7.7"/>
    </reaction>
</comment>
<proteinExistence type="predicted"/>
<evidence type="ECO:0000256" key="14">
    <source>
        <dbReference type="ARBA" id="ARBA00023211"/>
    </source>
</evidence>
<dbReference type="RefSeq" id="WP_322497998.1">
    <property type="nucleotide sequence ID" value="NZ_JARGYT010000060.1"/>
</dbReference>
<evidence type="ECO:0000313" key="20">
    <source>
        <dbReference type="EMBL" id="MDZ5762538.1"/>
    </source>
</evidence>
<evidence type="ECO:0000256" key="10">
    <source>
        <dbReference type="ARBA" id="ARBA00022801"/>
    </source>
</evidence>
<reference evidence="20 21" key="1">
    <citation type="submission" date="2023-02" db="EMBL/GenBank/DDBJ databases">
        <title>Host association and intracellularity evolved multiple times independently in the Rickettsiales.</title>
        <authorList>
            <person name="Castelli M."/>
            <person name="Nardi T."/>
            <person name="Gammuto L."/>
            <person name="Bellinzona G."/>
            <person name="Sabaneyeva E."/>
            <person name="Potekhin A."/>
            <person name="Serra V."/>
            <person name="Petroni G."/>
            <person name="Sassera D."/>
        </authorList>
    </citation>
    <scope>NUCLEOTIDE SEQUENCE [LARGE SCALE GENOMIC DNA]</scope>
    <source>
        <strain evidence="20 21">BOD18</strain>
    </source>
</reference>
<evidence type="ECO:0000256" key="13">
    <source>
        <dbReference type="ARBA" id="ARBA00022932"/>
    </source>
</evidence>
<protein>
    <recommendedName>
        <fullName evidence="4 18">DNA polymerase III subunit epsilon</fullName>
        <ecNumber evidence="3 18">2.7.7.7</ecNumber>
    </recommendedName>
</protein>
<dbReference type="NCBIfam" id="NF004316">
    <property type="entry name" value="PRK05711.1"/>
    <property type="match status" value="1"/>
</dbReference>
<comment type="subunit">
    <text evidence="16 18">DNA polymerase III contains a core (composed of alpha, epsilon and theta chains) that associates with a tau subunit. This core dimerizes to form the POLIII' complex. PolIII' associates with the gamma complex (composed of gamma, delta, delta', psi and chi chains) and with the beta chain to form the complete DNA polymerase III complex.</text>
</comment>
<evidence type="ECO:0000256" key="15">
    <source>
        <dbReference type="ARBA" id="ARBA00025483"/>
    </source>
</evidence>
<dbReference type="Pfam" id="PF00929">
    <property type="entry name" value="RNase_T"/>
    <property type="match status" value="1"/>
</dbReference>
<keyword evidence="5 18" id="KW-0808">Transferase</keyword>
<evidence type="ECO:0000256" key="7">
    <source>
        <dbReference type="ARBA" id="ARBA00022705"/>
    </source>
</evidence>
<evidence type="ECO:0000256" key="17">
    <source>
        <dbReference type="ARBA" id="ARBA00049244"/>
    </source>
</evidence>
<evidence type="ECO:0000256" key="12">
    <source>
        <dbReference type="ARBA" id="ARBA00022842"/>
    </source>
</evidence>
<evidence type="ECO:0000256" key="18">
    <source>
        <dbReference type="RuleBase" id="RU364087"/>
    </source>
</evidence>
<dbReference type="NCBIfam" id="TIGR01406">
    <property type="entry name" value="dnaQ_proteo"/>
    <property type="match status" value="1"/>
</dbReference>
<evidence type="ECO:0000256" key="4">
    <source>
        <dbReference type="ARBA" id="ARBA00020352"/>
    </source>
</evidence>
<dbReference type="InterPro" id="IPR036397">
    <property type="entry name" value="RNaseH_sf"/>
</dbReference>
<evidence type="ECO:0000256" key="1">
    <source>
        <dbReference type="ARBA" id="ARBA00001936"/>
    </source>
</evidence>
<dbReference type="InterPro" id="IPR013520">
    <property type="entry name" value="Ribonucl_H"/>
</dbReference>
<dbReference type="InterPro" id="IPR012337">
    <property type="entry name" value="RNaseH-like_sf"/>
</dbReference>
<dbReference type="CDD" id="cd06131">
    <property type="entry name" value="DNA_pol_III_epsilon_Ecoli_like"/>
    <property type="match status" value="1"/>
</dbReference>
<keyword evidence="7 18" id="KW-0235">DNA replication</keyword>
<dbReference type="Proteomes" id="UP001293791">
    <property type="component" value="Unassembled WGS sequence"/>
</dbReference>
<keyword evidence="11 18" id="KW-0269">Exonuclease</keyword>
<comment type="function">
    <text evidence="15 18">DNA polymerase III is a complex, multichain enzyme responsible for most of the replicative synthesis in bacteria. The epsilon subunit contain the editing function and is a proofreading 3'-5' exonuclease.</text>
</comment>
<evidence type="ECO:0000256" key="8">
    <source>
        <dbReference type="ARBA" id="ARBA00022722"/>
    </source>
</evidence>